<organism evidence="2 3">
    <name type="scientific">Planoprotostelium fungivorum</name>
    <dbReference type="NCBI Taxonomy" id="1890364"/>
    <lineage>
        <taxon>Eukaryota</taxon>
        <taxon>Amoebozoa</taxon>
        <taxon>Evosea</taxon>
        <taxon>Variosea</taxon>
        <taxon>Cavosteliida</taxon>
        <taxon>Cavosteliaceae</taxon>
        <taxon>Planoprotostelium</taxon>
    </lineage>
</organism>
<dbReference type="Pfam" id="PF12937">
    <property type="entry name" value="F-box-like"/>
    <property type="match status" value="1"/>
</dbReference>
<dbReference type="Proteomes" id="UP000241769">
    <property type="component" value="Unassembled WGS sequence"/>
</dbReference>
<dbReference type="SMART" id="SM00256">
    <property type="entry name" value="FBOX"/>
    <property type="match status" value="1"/>
</dbReference>
<dbReference type="Pfam" id="PF25372">
    <property type="entry name" value="DUF7885"/>
    <property type="match status" value="1"/>
</dbReference>
<feature type="domain" description="F-box" evidence="1">
    <location>
        <begin position="397"/>
        <end position="437"/>
    </location>
</feature>
<reference evidence="2 3" key="1">
    <citation type="journal article" date="2018" name="Genome Biol. Evol.">
        <title>Multiple Roots of Fruiting Body Formation in Amoebozoa.</title>
        <authorList>
            <person name="Hillmann F."/>
            <person name="Forbes G."/>
            <person name="Novohradska S."/>
            <person name="Ferling I."/>
            <person name="Riege K."/>
            <person name="Groth M."/>
            <person name="Westermann M."/>
            <person name="Marz M."/>
            <person name="Spaller T."/>
            <person name="Winckler T."/>
            <person name="Schaap P."/>
            <person name="Glockner G."/>
        </authorList>
    </citation>
    <scope>NUCLEOTIDE SEQUENCE [LARGE SCALE GENOMIC DNA]</scope>
    <source>
        <strain evidence="2 3">Jena</strain>
    </source>
</reference>
<dbReference type="InterPro" id="IPR036047">
    <property type="entry name" value="F-box-like_dom_sf"/>
</dbReference>
<dbReference type="SMART" id="SM00367">
    <property type="entry name" value="LRR_CC"/>
    <property type="match status" value="3"/>
</dbReference>
<sequence>MHLDQRQPLCSCPGVVITGLNTHVTVNDNRFLESANEANNLRSSHQSYRTTLQYQAPHFRDNGSLTRMADLYFFEFPPDKDAESNDVGGKRKSLQQIENDLFGEGPNIQPPPKRSMNDMEGNEIVMPRTGQNMNMSSNQMGHSQHMMQQQMFHPHQMSNQMNSSMQNGMHMGSMNNPMGNQMNHSMQNNMNNSMNMPNQMNPNMPQGNMMGNMGRTFNDPSMGYSGGMNQYNNSNMNPQRMMSMPQQQHHGQHQQNLMSQGGNSGMVNMMPQRGHPNMMRNQPGHHNASMGYMNGQNQNNSGGMNMSHNGMNMGGPSPQSPYSNFQPWANNNVSFHPNLSADAIQMGNMGDNGRFSDQMGMQDHSGGMHYSGNTLSRQTSLTGFPQGHTNHNSSASLSNDDLSLIFSFLPMRDVAKCAMVCQRWNSLAWKSVIHVDLSQSWNFFTNQSAARYMSDTLLRKFFSEKLDPNRVQTINAWGCEAFSNNVMETISMIPGYSKNLRGLNVRMTRVTSDGVRHICNMSGLESLTLMNAISDRDVQLLSKKLPRLQQLMIISSNITDASLADISQLRNLAELQLTGCERITDGGLEKLKGMSSIRTLWLSCTGVTDVGMQHLTTLGNLQTLVVTNCRITDLGLHHLRNLPNLNHLSLSYCYMVTTQGVESLPKTVHTNLFDVMGNRQHLQQQRTPIQ</sequence>
<dbReference type="SUPFAM" id="SSF52047">
    <property type="entry name" value="RNI-like"/>
    <property type="match status" value="1"/>
</dbReference>
<accession>A0A2P6MP98</accession>
<gene>
    <name evidence="2" type="ORF">PROFUN_02540</name>
</gene>
<evidence type="ECO:0000259" key="1">
    <source>
        <dbReference type="SMART" id="SM00256"/>
    </source>
</evidence>
<dbReference type="InterPro" id="IPR032675">
    <property type="entry name" value="LRR_dom_sf"/>
</dbReference>
<dbReference type="EMBL" id="MDYQ01000599">
    <property type="protein sequence ID" value="PRP73531.1"/>
    <property type="molecule type" value="Genomic_DNA"/>
</dbReference>
<dbReference type="SUPFAM" id="SSF81383">
    <property type="entry name" value="F-box domain"/>
    <property type="match status" value="1"/>
</dbReference>
<evidence type="ECO:0000313" key="2">
    <source>
        <dbReference type="EMBL" id="PRP73531.1"/>
    </source>
</evidence>
<proteinExistence type="predicted"/>
<dbReference type="AlphaFoldDB" id="A0A2P6MP98"/>
<dbReference type="GO" id="GO:0031146">
    <property type="term" value="P:SCF-dependent proteasomal ubiquitin-dependent protein catabolic process"/>
    <property type="evidence" value="ECO:0007669"/>
    <property type="project" value="TreeGrafter"/>
</dbReference>
<dbReference type="OrthoDB" id="3219396at2759"/>
<dbReference type="InterPro" id="IPR057207">
    <property type="entry name" value="FBXL15_LRR"/>
</dbReference>
<dbReference type="InterPro" id="IPR006553">
    <property type="entry name" value="Leu-rich_rpt_Cys-con_subtyp"/>
</dbReference>
<dbReference type="InParanoid" id="A0A2P6MP98"/>
<dbReference type="Gene3D" id="3.80.10.10">
    <property type="entry name" value="Ribonuclease Inhibitor"/>
    <property type="match status" value="2"/>
</dbReference>
<comment type="caution">
    <text evidence="2">The sequence shown here is derived from an EMBL/GenBank/DDBJ whole genome shotgun (WGS) entry which is preliminary data.</text>
</comment>
<dbReference type="InterPro" id="IPR001810">
    <property type="entry name" value="F-box_dom"/>
</dbReference>
<evidence type="ECO:0000313" key="3">
    <source>
        <dbReference type="Proteomes" id="UP000241769"/>
    </source>
</evidence>
<dbReference type="GO" id="GO:0019005">
    <property type="term" value="C:SCF ubiquitin ligase complex"/>
    <property type="evidence" value="ECO:0007669"/>
    <property type="project" value="TreeGrafter"/>
</dbReference>
<name>A0A2P6MP98_9EUKA</name>
<protein>
    <recommendedName>
        <fullName evidence="1">F-box domain-containing protein</fullName>
    </recommendedName>
</protein>
<keyword evidence="3" id="KW-1185">Reference proteome</keyword>
<dbReference type="STRING" id="1890364.A0A2P6MP98"/>
<dbReference type="Gene3D" id="1.20.1280.50">
    <property type="match status" value="1"/>
</dbReference>
<dbReference type="PANTHER" id="PTHR13318">
    <property type="entry name" value="PARTNER OF PAIRED, ISOFORM B-RELATED"/>
    <property type="match status" value="1"/>
</dbReference>